<feature type="domain" description="Transposase IS200-like" evidence="1">
    <location>
        <begin position="9"/>
        <end position="148"/>
    </location>
</feature>
<proteinExistence type="predicted"/>
<dbReference type="InterPro" id="IPR036515">
    <property type="entry name" value="Transposase_17_sf"/>
</dbReference>
<dbReference type="Pfam" id="PF01797">
    <property type="entry name" value="Y1_Tnp"/>
    <property type="match status" value="1"/>
</dbReference>
<reference evidence="3" key="1">
    <citation type="submission" date="2016-10" db="EMBL/GenBank/DDBJ databases">
        <authorList>
            <person name="Varghese N."/>
            <person name="Submissions S."/>
        </authorList>
    </citation>
    <scope>NUCLEOTIDE SEQUENCE [LARGE SCALE GENOMIC DNA]</scope>
    <source>
        <strain evidence="3">LP51</strain>
    </source>
</reference>
<dbReference type="PANTHER" id="PTHR36966:SF1">
    <property type="entry name" value="REP-ASSOCIATED TYROSINE TRANSPOSASE"/>
    <property type="match status" value="1"/>
</dbReference>
<protein>
    <submittedName>
        <fullName evidence="2">REP element-mobilizing transposase RayT</fullName>
    </submittedName>
</protein>
<dbReference type="InterPro" id="IPR052715">
    <property type="entry name" value="RAYT_transposase"/>
</dbReference>
<dbReference type="AlphaFoldDB" id="A0A1I2SB36"/>
<accession>A0A1I2SB36</accession>
<evidence type="ECO:0000313" key="2">
    <source>
        <dbReference type="EMBL" id="SFG48107.1"/>
    </source>
</evidence>
<evidence type="ECO:0000313" key="3">
    <source>
        <dbReference type="Proteomes" id="UP000198724"/>
    </source>
</evidence>
<dbReference type="STRING" id="1436961.SAMN05421739_102656"/>
<gene>
    <name evidence="2" type="ORF">SAMN05421739_102656</name>
</gene>
<dbReference type="PANTHER" id="PTHR36966">
    <property type="entry name" value="REP-ASSOCIATED TYROSINE TRANSPOSASE"/>
    <property type="match status" value="1"/>
</dbReference>
<dbReference type="GO" id="GO:0004803">
    <property type="term" value="F:transposase activity"/>
    <property type="evidence" value="ECO:0007669"/>
    <property type="project" value="InterPro"/>
</dbReference>
<dbReference type="OrthoDB" id="9788881at2"/>
<name>A0A1I2SB36_9BACT</name>
<evidence type="ECO:0000259" key="1">
    <source>
        <dbReference type="SMART" id="SM01321"/>
    </source>
</evidence>
<dbReference type="Proteomes" id="UP000198724">
    <property type="component" value="Unassembled WGS sequence"/>
</dbReference>
<dbReference type="GO" id="GO:0043565">
    <property type="term" value="F:sequence-specific DNA binding"/>
    <property type="evidence" value="ECO:0007669"/>
    <property type="project" value="TreeGrafter"/>
</dbReference>
<sequence length="182" mass="21448">MSRNYKISDQSQLHFISFATIHWIDVFTRPAYKHIVVDSLNYCIKNKGLEVFAWCIMSNHVHLIIGSQKENQSHIIRDLKKHTSKTIVKAIVDNPQESRKEWMLWMFEREGKRNSNNQDFQFWQQHNQPIELNSNILIEQKLNYIHNNPVEAGFVWAPQDYPYSSATDYAGQKGMVDIILLN</sequence>
<dbReference type="RefSeq" id="WP_092100093.1">
    <property type="nucleotide sequence ID" value="NZ_FOOT01000002.1"/>
</dbReference>
<dbReference type="SMART" id="SM01321">
    <property type="entry name" value="Y1_Tnp"/>
    <property type="match status" value="1"/>
</dbReference>
<organism evidence="2 3">
    <name type="scientific">Pontibacter chinhatensis</name>
    <dbReference type="NCBI Taxonomy" id="1436961"/>
    <lineage>
        <taxon>Bacteria</taxon>
        <taxon>Pseudomonadati</taxon>
        <taxon>Bacteroidota</taxon>
        <taxon>Cytophagia</taxon>
        <taxon>Cytophagales</taxon>
        <taxon>Hymenobacteraceae</taxon>
        <taxon>Pontibacter</taxon>
    </lineage>
</organism>
<dbReference type="NCBIfam" id="NF047646">
    <property type="entry name" value="REP_Tyr_transpos"/>
    <property type="match status" value="1"/>
</dbReference>
<dbReference type="SUPFAM" id="SSF143422">
    <property type="entry name" value="Transposase IS200-like"/>
    <property type="match status" value="1"/>
</dbReference>
<keyword evidence="3" id="KW-1185">Reference proteome</keyword>
<dbReference type="GO" id="GO:0006313">
    <property type="term" value="P:DNA transposition"/>
    <property type="evidence" value="ECO:0007669"/>
    <property type="project" value="InterPro"/>
</dbReference>
<dbReference type="EMBL" id="FOOT01000002">
    <property type="protein sequence ID" value="SFG48107.1"/>
    <property type="molecule type" value="Genomic_DNA"/>
</dbReference>
<dbReference type="InterPro" id="IPR002686">
    <property type="entry name" value="Transposase_17"/>
</dbReference>
<dbReference type="Gene3D" id="3.30.70.1290">
    <property type="entry name" value="Transposase IS200-like"/>
    <property type="match status" value="1"/>
</dbReference>